<dbReference type="EMBL" id="JADBGQ010000002">
    <property type="protein sequence ID" value="KAG5411987.1"/>
    <property type="molecule type" value="Genomic_DNA"/>
</dbReference>
<accession>A0ABQ7NM91</accession>
<protein>
    <submittedName>
        <fullName evidence="1">Uncharacterized protein</fullName>
    </submittedName>
</protein>
<dbReference type="Proteomes" id="UP000823674">
    <property type="component" value="Chromosome A02"/>
</dbReference>
<keyword evidence="2" id="KW-1185">Reference proteome</keyword>
<name>A0ABQ7NM91_BRACM</name>
<feature type="non-terminal residue" evidence="1">
    <location>
        <position position="1"/>
    </location>
</feature>
<sequence>PPPPQDPLASIALPIPLRLLPSSIAVSALNKVIFQVEPRSQEETEHVTQKTESCVM</sequence>
<comment type="caution">
    <text evidence="1">The sequence shown here is derived from an EMBL/GenBank/DDBJ whole genome shotgun (WGS) entry which is preliminary data.</text>
</comment>
<evidence type="ECO:0000313" key="2">
    <source>
        <dbReference type="Proteomes" id="UP000823674"/>
    </source>
</evidence>
<gene>
    <name evidence="1" type="primary">A02g512060.1_BraROA</name>
    <name evidence="1" type="ORF">IGI04_008306</name>
</gene>
<proteinExistence type="predicted"/>
<organism evidence="1 2">
    <name type="scientific">Brassica rapa subsp. trilocularis</name>
    <dbReference type="NCBI Taxonomy" id="1813537"/>
    <lineage>
        <taxon>Eukaryota</taxon>
        <taxon>Viridiplantae</taxon>
        <taxon>Streptophyta</taxon>
        <taxon>Embryophyta</taxon>
        <taxon>Tracheophyta</taxon>
        <taxon>Spermatophyta</taxon>
        <taxon>Magnoliopsida</taxon>
        <taxon>eudicotyledons</taxon>
        <taxon>Gunneridae</taxon>
        <taxon>Pentapetalae</taxon>
        <taxon>rosids</taxon>
        <taxon>malvids</taxon>
        <taxon>Brassicales</taxon>
        <taxon>Brassicaceae</taxon>
        <taxon>Brassiceae</taxon>
        <taxon>Brassica</taxon>
    </lineage>
</organism>
<reference evidence="1 2" key="1">
    <citation type="submission" date="2021-03" db="EMBL/GenBank/DDBJ databases">
        <authorList>
            <person name="King G.J."/>
            <person name="Bancroft I."/>
            <person name="Baten A."/>
            <person name="Bloomfield J."/>
            <person name="Borpatragohain P."/>
            <person name="He Z."/>
            <person name="Irish N."/>
            <person name="Irwin J."/>
            <person name="Liu K."/>
            <person name="Mauleon R.P."/>
            <person name="Moore J."/>
            <person name="Morris R."/>
            <person name="Ostergaard L."/>
            <person name="Wang B."/>
            <person name="Wells R."/>
        </authorList>
    </citation>
    <scope>NUCLEOTIDE SEQUENCE [LARGE SCALE GENOMIC DNA]</scope>
    <source>
        <strain evidence="1">R-o-18</strain>
        <tissue evidence="1">Leaf</tissue>
    </source>
</reference>
<evidence type="ECO:0000313" key="1">
    <source>
        <dbReference type="EMBL" id="KAG5411987.1"/>
    </source>
</evidence>